<reference evidence="4" key="2">
    <citation type="submission" date="2020-05" db="EMBL/GenBank/DDBJ databases">
        <title>Classification of alakaliphilic streptomycetes isolated from an alkaline soil next to Lonar Crater, India and a proposal for the recognition of Streptomyces alkaliterrae sp. nov.</title>
        <authorList>
            <person name="Golinska P."/>
        </authorList>
    </citation>
    <scope>NUCLEOTIDE SEQUENCE [LARGE SCALE GENOMIC DNA]</scope>
    <source>
        <strain evidence="4">OF8</strain>
    </source>
</reference>
<reference evidence="1" key="3">
    <citation type="journal article" name="Syst. Appl. Microbiol.">
        <title>Streptomyces alkaliterrae sp. nov., isolated from an alkaline soil, and emended descriptions of Streptomyces alkaliphilus, Streptomyces calidiresistens and Streptomyces durbertensis.</title>
        <authorList>
            <person name="Swiecimska M."/>
            <person name="Golinska P."/>
            <person name="Nouioui I."/>
            <person name="Wypij M."/>
            <person name="Rai M."/>
            <person name="Sangal V."/>
            <person name="Goodfellow M."/>
        </authorList>
    </citation>
    <scope>NUCLEOTIDE SEQUENCE</scope>
    <source>
        <strain evidence="1">OF8</strain>
    </source>
</reference>
<dbReference type="Gene3D" id="1.25.40.10">
    <property type="entry name" value="Tetratricopeptide repeat domain"/>
    <property type="match status" value="1"/>
</dbReference>
<accession>A0A5P0YN87</accession>
<dbReference type="Proteomes" id="UP000517765">
    <property type="component" value="Unassembled WGS sequence"/>
</dbReference>
<evidence type="ECO:0000313" key="4">
    <source>
        <dbReference type="Proteomes" id="UP000517765"/>
    </source>
</evidence>
<name>A0A5P0YN87_9ACTN</name>
<evidence type="ECO:0000313" key="2">
    <source>
        <dbReference type="EMBL" id="MQS01731.1"/>
    </source>
</evidence>
<reference evidence="2 3" key="1">
    <citation type="submission" date="2019-10" db="EMBL/GenBank/DDBJ databases">
        <title>Streptomyces sp. nov., a novel actinobacterium isolated from alkaline environment.</title>
        <authorList>
            <person name="Golinska P."/>
        </authorList>
    </citation>
    <scope>NUCLEOTIDE SEQUENCE [LARGE SCALE GENOMIC DNA]</scope>
    <source>
        <strain evidence="2 3">OF1</strain>
    </source>
</reference>
<keyword evidence="3" id="KW-1185">Reference proteome</keyword>
<dbReference type="EMBL" id="JABJXA010000050">
    <property type="protein sequence ID" value="MBB1259354.1"/>
    <property type="molecule type" value="Genomic_DNA"/>
</dbReference>
<dbReference type="Proteomes" id="UP000320857">
    <property type="component" value="Unassembled WGS sequence"/>
</dbReference>
<evidence type="ECO:0000313" key="3">
    <source>
        <dbReference type="Proteomes" id="UP000320857"/>
    </source>
</evidence>
<sequence>MAPDREPNTALAQVIAETGLTNAALAHAVRRVAWENGETVQTNKSTVTHWVRYGVQPSGNAGRHLAEALSRRLGRVVTLREIGLPEPDPELLDWRTDTLSALADLGRIDTMDIDRRQAMGTAAYSLAALTLPGSSWWTHMADHGRTRRSGRVLAGQGDLDAARDMAGLFSTMDQRHGGGHARTAVVRYLTTEVSSYLNGTFSDDRVRRGMFSTAAELAYLSGWMAFDNGEHATAQKHFTVAVKLAAEADDSPMAAHILRAMAHQANDLGHPKAALDLASASVEGKRYAEASPRERALLGVVHARGLASTGQKNAAVRALLRAEDDLAAARHGDGEPGRVFFFQEASLAHQTGLALRDTGDLSAAEQQLQRSVRTRKATTFTRTHAVTLGYLGSVQARQHRVEEACSTWSAGLDAMTGVRSARTRQAAVEMRAALSSLRQRGIRAVTDVDTRAAAYLAATA</sequence>
<dbReference type="AlphaFoldDB" id="A0A5P0YN87"/>
<dbReference type="RefSeq" id="WP_143647204.1">
    <property type="nucleotide sequence ID" value="NZ_JABJXA010000050.1"/>
</dbReference>
<proteinExistence type="predicted"/>
<gene>
    <name evidence="2" type="ORF">FNX44_007565</name>
    <name evidence="1" type="ORF">H3147_10950</name>
</gene>
<dbReference type="SUPFAM" id="SSF48452">
    <property type="entry name" value="TPR-like"/>
    <property type="match status" value="1"/>
</dbReference>
<organism evidence="2 3">
    <name type="scientific">Streptomyces alkaliterrae</name>
    <dbReference type="NCBI Taxonomy" id="2213162"/>
    <lineage>
        <taxon>Bacteria</taxon>
        <taxon>Bacillati</taxon>
        <taxon>Actinomycetota</taxon>
        <taxon>Actinomycetes</taxon>
        <taxon>Kitasatosporales</taxon>
        <taxon>Streptomycetaceae</taxon>
        <taxon>Streptomyces</taxon>
    </lineage>
</organism>
<comment type="caution">
    <text evidence="2">The sequence shown here is derived from an EMBL/GenBank/DDBJ whole genome shotgun (WGS) entry which is preliminary data.</text>
</comment>
<evidence type="ECO:0000313" key="1">
    <source>
        <dbReference type="EMBL" id="MBB1259354.1"/>
    </source>
</evidence>
<protein>
    <submittedName>
        <fullName evidence="2">Tat pathway signal protein</fullName>
    </submittedName>
</protein>
<dbReference type="EMBL" id="VJYK02000054">
    <property type="protein sequence ID" value="MQS01731.1"/>
    <property type="molecule type" value="Genomic_DNA"/>
</dbReference>
<dbReference type="OrthoDB" id="3213425at2"/>
<dbReference type="InterPro" id="IPR011990">
    <property type="entry name" value="TPR-like_helical_dom_sf"/>
</dbReference>